<comment type="caution">
    <text evidence="1">The sequence shown here is derived from an EMBL/GenBank/DDBJ whole genome shotgun (WGS) entry which is preliminary data.</text>
</comment>
<sequence length="44" mass="5005">MRGVTLEVPVSRTTAADSVLYRWLWLLNSNPAFCLSTQFNMLSD</sequence>
<dbReference type="AlphaFoldDB" id="A0A0F3NJL2"/>
<dbReference type="Proteomes" id="UP000033385">
    <property type="component" value="Unassembled WGS sequence"/>
</dbReference>
<evidence type="ECO:0000313" key="1">
    <source>
        <dbReference type="EMBL" id="KJV67971.1"/>
    </source>
</evidence>
<dbReference type="PATRIC" id="fig|1359153.3.peg.1031"/>
<dbReference type="EMBL" id="LANW01000001">
    <property type="protein sequence ID" value="KJV67971.1"/>
    <property type="molecule type" value="Genomic_DNA"/>
</dbReference>
<proteinExistence type="predicted"/>
<evidence type="ECO:0000313" key="2">
    <source>
        <dbReference type="Proteomes" id="UP000033385"/>
    </source>
</evidence>
<gene>
    <name evidence="1" type="ORF">APHNP_1001</name>
</gene>
<accession>A0A0F3NJL2</accession>
<name>A0A0F3NJL2_ANAPH</name>
<organism evidence="1 2">
    <name type="scientific">Anaplasma phagocytophilum str. ApNP</name>
    <dbReference type="NCBI Taxonomy" id="1359153"/>
    <lineage>
        <taxon>Bacteria</taxon>
        <taxon>Pseudomonadati</taxon>
        <taxon>Pseudomonadota</taxon>
        <taxon>Alphaproteobacteria</taxon>
        <taxon>Rickettsiales</taxon>
        <taxon>Anaplasmataceae</taxon>
        <taxon>Anaplasma</taxon>
        <taxon>phagocytophilum group</taxon>
    </lineage>
</organism>
<reference evidence="1 2" key="1">
    <citation type="submission" date="2015-01" db="EMBL/GenBank/DDBJ databases">
        <title>Genome Sequencing of Rickettsiales.</title>
        <authorList>
            <person name="Daugherty S.C."/>
            <person name="Su Q."/>
            <person name="Abolude K."/>
            <person name="Beier-Sexton M."/>
            <person name="Carlyon J.A."/>
            <person name="Carter R."/>
            <person name="Day N.P."/>
            <person name="Dumler S.J."/>
            <person name="Dyachenko V."/>
            <person name="Godinez A."/>
            <person name="Kurtti T.J."/>
            <person name="Lichay M."/>
            <person name="Mullins K.E."/>
            <person name="Ott S."/>
            <person name="Pappas-Brown V."/>
            <person name="Paris D.H."/>
            <person name="Patel P."/>
            <person name="Richards A.L."/>
            <person name="Sadzewicz L."/>
            <person name="Sears K."/>
            <person name="Seidman D."/>
            <person name="Sengamalay N."/>
            <person name="Stenos J."/>
            <person name="Tallon L.J."/>
            <person name="Vincent G."/>
            <person name="Fraser C.M."/>
            <person name="Munderloh U."/>
            <person name="Dunning-Hotopp J.C."/>
        </authorList>
    </citation>
    <scope>NUCLEOTIDE SEQUENCE [LARGE SCALE GENOMIC DNA]</scope>
    <source>
        <strain evidence="1 2">ApNP</strain>
    </source>
</reference>
<protein>
    <submittedName>
        <fullName evidence="1">Uncharacterized protein</fullName>
    </submittedName>
</protein>